<dbReference type="PANTHER" id="PTHR30465">
    <property type="entry name" value="INNER MEMBRANE ABC TRANSPORTER"/>
    <property type="match status" value="1"/>
</dbReference>
<name>A0A1H3PSV2_9FIRM</name>
<keyword evidence="3" id="KW-1003">Cell membrane</keyword>
<feature type="transmembrane region" description="Helical" evidence="7">
    <location>
        <begin position="20"/>
        <end position="38"/>
    </location>
</feature>
<dbReference type="Gene3D" id="1.10.3720.10">
    <property type="entry name" value="MetI-like"/>
    <property type="match status" value="1"/>
</dbReference>
<dbReference type="CDD" id="cd06261">
    <property type="entry name" value="TM_PBP2"/>
    <property type="match status" value="1"/>
</dbReference>
<dbReference type="AlphaFoldDB" id="A0A1H3PSV2"/>
<evidence type="ECO:0000256" key="6">
    <source>
        <dbReference type="ARBA" id="ARBA00023136"/>
    </source>
</evidence>
<keyword evidence="5 7" id="KW-1133">Transmembrane helix</keyword>
<keyword evidence="4 7" id="KW-0812">Transmembrane</keyword>
<evidence type="ECO:0000313" key="9">
    <source>
        <dbReference type="EMBL" id="SDZ04028.1"/>
    </source>
</evidence>
<evidence type="ECO:0000256" key="4">
    <source>
        <dbReference type="ARBA" id="ARBA00022692"/>
    </source>
</evidence>
<dbReference type="Pfam" id="PF00528">
    <property type="entry name" value="BPD_transp_1"/>
    <property type="match status" value="1"/>
</dbReference>
<reference evidence="10" key="1">
    <citation type="submission" date="2016-10" db="EMBL/GenBank/DDBJ databases">
        <authorList>
            <person name="Varghese N."/>
            <person name="Submissions S."/>
        </authorList>
    </citation>
    <scope>NUCLEOTIDE SEQUENCE [LARGE SCALE GENOMIC DNA]</scope>
    <source>
        <strain evidence="10">DSM 21650</strain>
    </source>
</reference>
<evidence type="ECO:0000256" key="7">
    <source>
        <dbReference type="RuleBase" id="RU363032"/>
    </source>
</evidence>
<evidence type="ECO:0000259" key="8">
    <source>
        <dbReference type="PROSITE" id="PS50928"/>
    </source>
</evidence>
<keyword evidence="6 7" id="KW-0472">Membrane</keyword>
<dbReference type="PROSITE" id="PS50928">
    <property type="entry name" value="ABC_TM1"/>
    <property type="match status" value="1"/>
</dbReference>
<dbReference type="InterPro" id="IPR045621">
    <property type="entry name" value="BPD_transp_1_N"/>
</dbReference>
<dbReference type="SUPFAM" id="SSF161098">
    <property type="entry name" value="MetI-like"/>
    <property type="match status" value="1"/>
</dbReference>
<dbReference type="InterPro" id="IPR035906">
    <property type="entry name" value="MetI-like_sf"/>
</dbReference>
<feature type="transmembrane region" description="Helical" evidence="7">
    <location>
        <begin position="255"/>
        <end position="276"/>
    </location>
</feature>
<dbReference type="PANTHER" id="PTHR30465:SF0">
    <property type="entry name" value="OLIGOPEPTIDE TRANSPORT SYSTEM PERMEASE PROTEIN APPB"/>
    <property type="match status" value="1"/>
</dbReference>
<evidence type="ECO:0000256" key="1">
    <source>
        <dbReference type="ARBA" id="ARBA00004651"/>
    </source>
</evidence>
<comment type="subcellular location">
    <subcellularLocation>
        <location evidence="1 7">Cell membrane</location>
        <topology evidence="1 7">Multi-pass membrane protein</topology>
    </subcellularLocation>
</comment>
<feature type="transmembrane region" description="Helical" evidence="7">
    <location>
        <begin position="167"/>
        <end position="187"/>
    </location>
</feature>
<dbReference type="Proteomes" id="UP000198625">
    <property type="component" value="Unassembled WGS sequence"/>
</dbReference>
<organism evidence="9 10">
    <name type="scientific">Proteiniborus ethanoligenes</name>
    <dbReference type="NCBI Taxonomy" id="415015"/>
    <lineage>
        <taxon>Bacteria</taxon>
        <taxon>Bacillati</taxon>
        <taxon>Bacillota</taxon>
        <taxon>Clostridia</taxon>
        <taxon>Eubacteriales</taxon>
        <taxon>Proteiniborus</taxon>
    </lineage>
</organism>
<sequence>MIKSLGVTFEKMYKRPFYKVLLLIFGFLSLPFVLVKYMKNKRNNDYAILRQSIYQRLEKEGVREETYNNAQEQLKNKLSFFKKELSPEEFERQVKEITDKKFNEIIHNELNIISRQKHVKNVNFCNTFIEMFNNKLFLTLSIILSFPMYILILIFSNPYAKYIVERLFMMVFVIFGVTWLVFTILYLSPMDPATNILGQTATPEQVAQFNSIYGLDKPYHIQLIGTFKSLFSFDLGKSYVGNEDVLSAIMRKFPVTLQLTFASLIIAVLIAIPAGIISAIKQYSSFDYIFMLGALLGLSIPNFWLGLIMILNFSIKLKWLPATFVVGDWKTLIMPSIVLGTALAASVARMTRSSMLEVKNMDYIFTARAKGLSERKVITKHILGNAMIPIVTVIGLQFGGMLGGSAVTEKVFNINGIGSFIVDKQFVPDIPIVLAGVVYVAVIISLANLIVDIMYAFLDPRIKSKMKSY</sequence>
<feature type="transmembrane region" description="Helical" evidence="7">
    <location>
        <begin position="288"/>
        <end position="311"/>
    </location>
</feature>
<feature type="transmembrane region" description="Helical" evidence="7">
    <location>
        <begin position="136"/>
        <end position="155"/>
    </location>
</feature>
<dbReference type="GO" id="GO:0055085">
    <property type="term" value="P:transmembrane transport"/>
    <property type="evidence" value="ECO:0007669"/>
    <property type="project" value="InterPro"/>
</dbReference>
<accession>A0A1H3PSV2</accession>
<proteinExistence type="inferred from homology"/>
<feature type="transmembrane region" description="Helical" evidence="7">
    <location>
        <begin position="331"/>
        <end position="351"/>
    </location>
</feature>
<dbReference type="InterPro" id="IPR000515">
    <property type="entry name" value="MetI-like"/>
</dbReference>
<dbReference type="RefSeq" id="WP_244270499.1">
    <property type="nucleotide sequence ID" value="NZ_FNQE01000016.1"/>
</dbReference>
<dbReference type="Pfam" id="PF19300">
    <property type="entry name" value="BPD_transp_1_N"/>
    <property type="match status" value="1"/>
</dbReference>
<protein>
    <submittedName>
        <fullName evidence="9">Peptide/nickel transport system permease protein</fullName>
    </submittedName>
</protein>
<gene>
    <name evidence="9" type="ORF">SAMN05660462_01619</name>
</gene>
<keyword evidence="10" id="KW-1185">Reference proteome</keyword>
<comment type="similarity">
    <text evidence="7">Belongs to the binding-protein-dependent transport system permease family.</text>
</comment>
<evidence type="ECO:0000256" key="5">
    <source>
        <dbReference type="ARBA" id="ARBA00022989"/>
    </source>
</evidence>
<evidence type="ECO:0000256" key="2">
    <source>
        <dbReference type="ARBA" id="ARBA00022448"/>
    </source>
</evidence>
<feature type="domain" description="ABC transmembrane type-1" evidence="8">
    <location>
        <begin position="253"/>
        <end position="455"/>
    </location>
</feature>
<evidence type="ECO:0000313" key="10">
    <source>
        <dbReference type="Proteomes" id="UP000198625"/>
    </source>
</evidence>
<keyword evidence="2 7" id="KW-0813">Transport</keyword>
<dbReference type="EMBL" id="FNQE01000016">
    <property type="protein sequence ID" value="SDZ04028.1"/>
    <property type="molecule type" value="Genomic_DNA"/>
</dbReference>
<feature type="transmembrane region" description="Helical" evidence="7">
    <location>
        <begin position="382"/>
        <end position="402"/>
    </location>
</feature>
<dbReference type="GO" id="GO:0005886">
    <property type="term" value="C:plasma membrane"/>
    <property type="evidence" value="ECO:0007669"/>
    <property type="project" value="UniProtKB-SubCell"/>
</dbReference>
<evidence type="ECO:0000256" key="3">
    <source>
        <dbReference type="ARBA" id="ARBA00022475"/>
    </source>
</evidence>
<feature type="transmembrane region" description="Helical" evidence="7">
    <location>
        <begin position="432"/>
        <end position="458"/>
    </location>
</feature>
<dbReference type="STRING" id="415015.SAMN05660462_01619"/>